<evidence type="ECO:0000259" key="18">
    <source>
        <dbReference type="PROSITE" id="PS50280"/>
    </source>
</evidence>
<feature type="region of interest" description="Disordered" evidence="17">
    <location>
        <begin position="689"/>
        <end position="814"/>
    </location>
</feature>
<keyword evidence="7 16" id="KW-0808">Transferase</keyword>
<dbReference type="SUPFAM" id="SSF54928">
    <property type="entry name" value="RNA-binding domain, RBD"/>
    <property type="match status" value="1"/>
</dbReference>
<dbReference type="GO" id="GO:0140999">
    <property type="term" value="F:histone H3K4 trimethyltransferase activity"/>
    <property type="evidence" value="ECO:0007669"/>
    <property type="project" value="UniProtKB-EC"/>
</dbReference>
<evidence type="ECO:0000256" key="2">
    <source>
        <dbReference type="ARBA" id="ARBA00004286"/>
    </source>
</evidence>
<dbReference type="Pfam" id="PF11764">
    <property type="entry name" value="N-SET"/>
    <property type="match status" value="1"/>
</dbReference>
<evidence type="ECO:0000256" key="6">
    <source>
        <dbReference type="ARBA" id="ARBA00022603"/>
    </source>
</evidence>
<dbReference type="InterPro" id="IPR024636">
    <property type="entry name" value="SET_assoc"/>
</dbReference>
<feature type="compositionally biased region" description="Basic and acidic residues" evidence="17">
    <location>
        <begin position="878"/>
        <end position="893"/>
    </location>
</feature>
<evidence type="ECO:0000256" key="9">
    <source>
        <dbReference type="ARBA" id="ARBA00022853"/>
    </source>
</evidence>
<accession>A0AAV9H130</accession>
<evidence type="ECO:0000259" key="19">
    <source>
        <dbReference type="PROSITE" id="PS50868"/>
    </source>
</evidence>
<dbReference type="SMART" id="SM01291">
    <property type="entry name" value="N-SET"/>
    <property type="match status" value="1"/>
</dbReference>
<keyword evidence="6 16" id="KW-0489">Methyltransferase</keyword>
<feature type="compositionally biased region" description="Low complexity" evidence="17">
    <location>
        <begin position="420"/>
        <end position="432"/>
    </location>
</feature>
<feature type="compositionally biased region" description="Basic and acidic residues" evidence="17">
    <location>
        <begin position="738"/>
        <end position="759"/>
    </location>
</feature>
<dbReference type="SMART" id="SM00508">
    <property type="entry name" value="PostSET"/>
    <property type="match status" value="1"/>
</dbReference>
<comment type="catalytic activity">
    <reaction evidence="15">
        <text>N(6),N(6)-dimethyl-L-lysyl(4)-[histone H3] + S-adenosyl-L-methionine = N(6),N(6),N(6)-trimethyl-L-lysyl(4)-[histone H3] + S-adenosyl-L-homocysteine + H(+)</text>
        <dbReference type="Rhea" id="RHEA:60272"/>
        <dbReference type="Rhea" id="RHEA-COMP:15537"/>
        <dbReference type="Rhea" id="RHEA-COMP:15540"/>
        <dbReference type="ChEBI" id="CHEBI:15378"/>
        <dbReference type="ChEBI" id="CHEBI:57856"/>
        <dbReference type="ChEBI" id="CHEBI:59789"/>
        <dbReference type="ChEBI" id="CHEBI:61961"/>
        <dbReference type="ChEBI" id="CHEBI:61976"/>
    </reaction>
</comment>
<gene>
    <name evidence="20" type="ORF">QBC34DRAFT_291268</name>
</gene>
<feature type="domain" description="Post-SET" evidence="19">
    <location>
        <begin position="1247"/>
        <end position="1263"/>
    </location>
</feature>
<dbReference type="GO" id="GO:0032259">
    <property type="term" value="P:methylation"/>
    <property type="evidence" value="ECO:0007669"/>
    <property type="project" value="UniProtKB-KW"/>
</dbReference>
<evidence type="ECO:0000256" key="1">
    <source>
        <dbReference type="ARBA" id="ARBA00004123"/>
    </source>
</evidence>
<feature type="compositionally biased region" description="Basic and acidic residues" evidence="17">
    <location>
        <begin position="19"/>
        <end position="34"/>
    </location>
</feature>
<comment type="function">
    <text evidence="11">Catalytic component of the COMPASS (Set1C) complex that specifically mono-, di- and trimethylates histone H3 to form H3K4me1/2/3. Binds RNAs which might negatively affect its histone methyltransferase activity. COMPASS recognizes ubiquitinated H2B on one face of the nucleosome which stimulates the methylation of H3 on the opposing face.</text>
</comment>
<evidence type="ECO:0000313" key="20">
    <source>
        <dbReference type="EMBL" id="KAK4453781.1"/>
    </source>
</evidence>
<evidence type="ECO:0000256" key="13">
    <source>
        <dbReference type="ARBA" id="ARBA00047571"/>
    </source>
</evidence>
<evidence type="ECO:0000256" key="14">
    <source>
        <dbReference type="ARBA" id="ARBA00047583"/>
    </source>
</evidence>
<feature type="region of interest" description="Disordered" evidence="17">
    <location>
        <begin position="827"/>
        <end position="934"/>
    </location>
</feature>
<dbReference type="PROSITE" id="PS50868">
    <property type="entry name" value="POST_SET"/>
    <property type="match status" value="1"/>
</dbReference>
<protein>
    <recommendedName>
        <fullName evidence="4 16">Histone-lysine N-methyltransferase, H3 lysine-4 specific</fullName>
        <ecNumber evidence="3 16">2.1.1.354</ecNumber>
    </recommendedName>
</protein>
<comment type="caution">
    <text evidence="20">The sequence shown here is derived from an EMBL/GenBank/DDBJ whole genome shotgun (WGS) entry which is preliminary data.</text>
</comment>
<evidence type="ECO:0000313" key="21">
    <source>
        <dbReference type="Proteomes" id="UP001321760"/>
    </source>
</evidence>
<keyword evidence="10 16" id="KW-0539">Nucleus</keyword>
<keyword evidence="5 16" id="KW-0158">Chromosome</keyword>
<sequence>MTRPPGASFAQFFPAAPRAARDRAVERDRERLKAQEPPSSRVADTNGHRTPSRRSPSRGDNDFSSGSGLTSKSHLNGLVADAAPPPTDDTESLIGDTLNTVGSASSHESTSSSSLFSASAQQNAMAAVRNSNTYLTPLTSIDSPSANIPTTGHTKAQSTTPLHFDAPNGFIHETSPGLPSGIERVPARDSHRSIKCIKCTYDPLLDLKIPSVERRKAKPQYKEFGLASEDDVPPADPRLSKGGKLNYINVDFHHPRARLRDAPYNLRPYKYDPKTSCGPGPPTQIVVTGFNPLITFTKVAQVFASFGDVAESSNKMHPETGSYLGFATFRYRDSRPSHSRPVPISAHDAAKRAIRAMHGRKIEANVVRVEYDPDGRKSSRMLEEVLNRDREHSQTPALAKIPTGPRSKDAIPGPPPTAPRGPAAHRGAAGPTDAPWPPVKGRGLIESEPVVNSIKREPFIFVGHEHVPVMNATVAHMKKRLKAFMVENIRADRTGYYILFRDNSHGRSEAERCYRAAHHTAFFTYMMVMELHLYGTVGKSSRASSENRRPSRVLDAKTAVEHRPRDERDRRRREDEGDLEEEKKQRAKNFDPVLEACEVVKREMIEHLIRQIRTKISAPALFNYLDPANHAAKRRRLNIDGPQGSNLPPITFDDSEDKSPVSTPNSRADPIERRTARLDVSALPRIRKVKNTGLNTRKHGFNDPFARQRAPARRSAFRSLHHRLRSDSDDESEDETENRDSLGRDTEEPESRPRSHMSTDDEATKDDFTPWGPAEDDSMTEASFALNDTSLVPKKRKLGPSTDLAVKRQKKTDEELFGVTIDRIESAFPSREPSPEDILLLDADTVEKDTDSSRMPTPAPSVKGKKKPAKGKKKSKKQMFEERQAAERDKQALVEDVEEAEPLPSLEPEHKKPEVPEVAEPEPETKPDLDENTYPSVKAPALALPPDFKLEVNSLEKLDLSPQDHAEFSKLKKKFGTGKIGDPELWLWRRNRVRELNSADGSTTEPVGIEGYYVPNPTGCARTEGVKKILNSEKSKYLPHHIKVKKAREERQANAGKNAKDTAASAAEAARLAAESLVAKGNSRANRVNNRRFVADLNDQRKTLGQDSDVLRFNQLKKRKKPVKFARSAIHNWGLYAMENIPKDDMIIEYVGEEVRQQIAELRENRYLKSGIGSSYLFRIDDNTVIDATKKGGIARFINHSCMPNCTAKIIKVEGSKRIVIYALRDIAQNEELTYDYKFEREIGSLDRIPCLCGTAACKGFLN</sequence>
<dbReference type="Proteomes" id="UP001321760">
    <property type="component" value="Unassembled WGS sequence"/>
</dbReference>
<feature type="compositionally biased region" description="Low complexity" evidence="17">
    <location>
        <begin position="103"/>
        <end position="115"/>
    </location>
</feature>
<evidence type="ECO:0000256" key="16">
    <source>
        <dbReference type="PIRNR" id="PIRNR037104"/>
    </source>
</evidence>
<dbReference type="PANTHER" id="PTHR45814:SF2">
    <property type="entry name" value="HISTONE-LYSINE N-METHYLTRANSFERASE SETD1"/>
    <property type="match status" value="1"/>
</dbReference>
<feature type="region of interest" description="Disordered" evidence="17">
    <location>
        <begin position="638"/>
        <end position="676"/>
    </location>
</feature>
<proteinExistence type="predicted"/>
<feature type="compositionally biased region" description="Polar residues" evidence="17">
    <location>
        <begin position="62"/>
        <end position="74"/>
    </location>
</feature>
<evidence type="ECO:0000256" key="15">
    <source>
        <dbReference type="ARBA" id="ARBA00049129"/>
    </source>
</evidence>
<dbReference type="PIRSF" id="PIRSF037104">
    <property type="entry name" value="Histone_H3-K4_mtfrase_Set1_fun"/>
    <property type="match status" value="1"/>
</dbReference>
<comment type="catalytic activity">
    <reaction evidence="13 16">
        <text>L-lysyl(4)-[histone H3] + 3 S-adenosyl-L-methionine = N(6),N(6),N(6)-trimethyl-L-lysyl(4)-[histone H3] + 3 S-adenosyl-L-homocysteine + 3 H(+)</text>
        <dbReference type="Rhea" id="RHEA:60260"/>
        <dbReference type="Rhea" id="RHEA-COMP:15537"/>
        <dbReference type="Rhea" id="RHEA-COMP:15547"/>
        <dbReference type="ChEBI" id="CHEBI:15378"/>
        <dbReference type="ChEBI" id="CHEBI:29969"/>
        <dbReference type="ChEBI" id="CHEBI:57856"/>
        <dbReference type="ChEBI" id="CHEBI:59789"/>
        <dbReference type="ChEBI" id="CHEBI:61961"/>
        <dbReference type="EC" id="2.1.1.354"/>
    </reaction>
</comment>
<comment type="catalytic activity">
    <reaction evidence="14">
        <text>N(6)-methyl-L-lysyl(4)-[histone H3] + S-adenosyl-L-methionine = N(6),N(6)-dimethyl-L-lysyl(4)-[histone H3] + S-adenosyl-L-homocysteine + H(+)</text>
        <dbReference type="Rhea" id="RHEA:60268"/>
        <dbReference type="Rhea" id="RHEA-COMP:15540"/>
        <dbReference type="Rhea" id="RHEA-COMP:15543"/>
        <dbReference type="ChEBI" id="CHEBI:15378"/>
        <dbReference type="ChEBI" id="CHEBI:57856"/>
        <dbReference type="ChEBI" id="CHEBI:59789"/>
        <dbReference type="ChEBI" id="CHEBI:61929"/>
        <dbReference type="ChEBI" id="CHEBI:61976"/>
    </reaction>
</comment>
<dbReference type="AlphaFoldDB" id="A0AAV9H130"/>
<dbReference type="Gene3D" id="2.170.270.10">
    <property type="entry name" value="SET domain"/>
    <property type="match status" value="1"/>
</dbReference>
<evidence type="ECO:0000256" key="12">
    <source>
        <dbReference type="ARBA" id="ARBA00044515"/>
    </source>
</evidence>
<feature type="compositionally biased region" description="Acidic residues" evidence="17">
    <location>
        <begin position="728"/>
        <end position="737"/>
    </location>
</feature>
<dbReference type="InterPro" id="IPR035979">
    <property type="entry name" value="RBD_domain_sf"/>
</dbReference>
<name>A0AAV9H130_9PEZI</name>
<evidence type="ECO:0000256" key="17">
    <source>
        <dbReference type="SAM" id="MobiDB-lite"/>
    </source>
</evidence>
<feature type="domain" description="SET" evidence="18">
    <location>
        <begin position="1121"/>
        <end position="1238"/>
    </location>
</feature>
<feature type="region of interest" description="Disordered" evidence="17">
    <location>
        <begin position="386"/>
        <end position="438"/>
    </location>
</feature>
<dbReference type="SMART" id="SM00317">
    <property type="entry name" value="SET"/>
    <property type="match status" value="1"/>
</dbReference>
<evidence type="ECO:0000256" key="7">
    <source>
        <dbReference type="ARBA" id="ARBA00022679"/>
    </source>
</evidence>
<dbReference type="Gene3D" id="3.30.70.330">
    <property type="match status" value="1"/>
</dbReference>
<dbReference type="PANTHER" id="PTHR45814">
    <property type="entry name" value="HISTONE-LYSINE N-METHYLTRANSFERASE SETD1"/>
    <property type="match status" value="1"/>
</dbReference>
<dbReference type="InterPro" id="IPR017111">
    <property type="entry name" value="Set1_fungi"/>
</dbReference>
<feature type="compositionally biased region" description="Basic residues" evidence="17">
    <location>
        <begin position="710"/>
        <end position="724"/>
    </location>
</feature>
<evidence type="ECO:0000256" key="10">
    <source>
        <dbReference type="ARBA" id="ARBA00023242"/>
    </source>
</evidence>
<dbReference type="GO" id="GO:0048188">
    <property type="term" value="C:Set1C/COMPASS complex"/>
    <property type="evidence" value="ECO:0007669"/>
    <property type="project" value="InterPro"/>
</dbReference>
<dbReference type="GO" id="GO:0005694">
    <property type="term" value="C:chromosome"/>
    <property type="evidence" value="ECO:0007669"/>
    <property type="project" value="UniProtKB-SubCell"/>
</dbReference>
<comment type="subcellular location">
    <subcellularLocation>
        <location evidence="2">Chromosome</location>
    </subcellularLocation>
    <subcellularLocation>
        <location evidence="1 16">Nucleus</location>
    </subcellularLocation>
</comment>
<dbReference type="PROSITE" id="PS51572">
    <property type="entry name" value="SAM_MT43_1"/>
    <property type="match status" value="1"/>
</dbReference>
<dbReference type="InterPro" id="IPR003616">
    <property type="entry name" value="Post-SET_dom"/>
</dbReference>
<keyword evidence="8 16" id="KW-0949">S-adenosyl-L-methionine</keyword>
<evidence type="ECO:0000256" key="11">
    <source>
        <dbReference type="ARBA" id="ARBA00044492"/>
    </source>
</evidence>
<dbReference type="EC" id="2.1.1.354" evidence="3 16"/>
<dbReference type="SUPFAM" id="SSF82199">
    <property type="entry name" value="SET domain"/>
    <property type="match status" value="1"/>
</dbReference>
<comment type="subunit">
    <text evidence="16">Component of the COMPASS (Set1C) complex.</text>
</comment>
<dbReference type="InterPro" id="IPR046341">
    <property type="entry name" value="SET_dom_sf"/>
</dbReference>
<dbReference type="InterPro" id="IPR024657">
    <property type="entry name" value="COMPASS_Set1_N-SET"/>
</dbReference>
<dbReference type="EMBL" id="MU865919">
    <property type="protein sequence ID" value="KAK4453781.1"/>
    <property type="molecule type" value="Genomic_DNA"/>
</dbReference>
<dbReference type="Pfam" id="PF11767">
    <property type="entry name" value="SET_assoc"/>
    <property type="match status" value="1"/>
</dbReference>
<organism evidence="20 21">
    <name type="scientific">Podospora aff. communis PSN243</name>
    <dbReference type="NCBI Taxonomy" id="3040156"/>
    <lineage>
        <taxon>Eukaryota</taxon>
        <taxon>Fungi</taxon>
        <taxon>Dikarya</taxon>
        <taxon>Ascomycota</taxon>
        <taxon>Pezizomycotina</taxon>
        <taxon>Sordariomycetes</taxon>
        <taxon>Sordariomycetidae</taxon>
        <taxon>Sordariales</taxon>
        <taxon>Podosporaceae</taxon>
        <taxon>Podospora</taxon>
    </lineage>
</organism>
<reference evidence="20" key="1">
    <citation type="journal article" date="2023" name="Mol. Phylogenet. Evol.">
        <title>Genome-scale phylogeny and comparative genomics of the fungal order Sordariales.</title>
        <authorList>
            <person name="Hensen N."/>
            <person name="Bonometti L."/>
            <person name="Westerberg I."/>
            <person name="Brannstrom I.O."/>
            <person name="Guillou S."/>
            <person name="Cros-Aarteil S."/>
            <person name="Calhoun S."/>
            <person name="Haridas S."/>
            <person name="Kuo A."/>
            <person name="Mondo S."/>
            <person name="Pangilinan J."/>
            <person name="Riley R."/>
            <person name="LaButti K."/>
            <person name="Andreopoulos B."/>
            <person name="Lipzen A."/>
            <person name="Chen C."/>
            <person name="Yan M."/>
            <person name="Daum C."/>
            <person name="Ng V."/>
            <person name="Clum A."/>
            <person name="Steindorff A."/>
            <person name="Ohm R.A."/>
            <person name="Martin F."/>
            <person name="Silar P."/>
            <person name="Natvig D.O."/>
            <person name="Lalanne C."/>
            <person name="Gautier V."/>
            <person name="Ament-Velasquez S.L."/>
            <person name="Kruys A."/>
            <person name="Hutchinson M.I."/>
            <person name="Powell A.J."/>
            <person name="Barry K."/>
            <person name="Miller A.N."/>
            <person name="Grigoriev I.V."/>
            <person name="Debuchy R."/>
            <person name="Gladieux P."/>
            <person name="Hiltunen Thoren M."/>
            <person name="Johannesson H."/>
        </authorList>
    </citation>
    <scope>NUCLEOTIDE SEQUENCE</scope>
    <source>
        <strain evidence="20">PSN243</strain>
    </source>
</reference>
<dbReference type="GO" id="GO:0003676">
    <property type="term" value="F:nucleic acid binding"/>
    <property type="evidence" value="ECO:0007669"/>
    <property type="project" value="InterPro"/>
</dbReference>
<dbReference type="InterPro" id="IPR012677">
    <property type="entry name" value="Nucleotide-bd_a/b_plait_sf"/>
</dbReference>
<feature type="region of interest" description="Disordered" evidence="17">
    <location>
        <begin position="540"/>
        <end position="585"/>
    </location>
</feature>
<reference evidence="20" key="2">
    <citation type="submission" date="2023-05" db="EMBL/GenBank/DDBJ databases">
        <authorList>
            <consortium name="Lawrence Berkeley National Laboratory"/>
            <person name="Steindorff A."/>
            <person name="Hensen N."/>
            <person name="Bonometti L."/>
            <person name="Westerberg I."/>
            <person name="Brannstrom I.O."/>
            <person name="Guillou S."/>
            <person name="Cros-Aarteil S."/>
            <person name="Calhoun S."/>
            <person name="Haridas S."/>
            <person name="Kuo A."/>
            <person name="Mondo S."/>
            <person name="Pangilinan J."/>
            <person name="Riley R."/>
            <person name="Labutti K."/>
            <person name="Andreopoulos B."/>
            <person name="Lipzen A."/>
            <person name="Chen C."/>
            <person name="Yanf M."/>
            <person name="Daum C."/>
            <person name="Ng V."/>
            <person name="Clum A."/>
            <person name="Ohm R."/>
            <person name="Martin F."/>
            <person name="Silar P."/>
            <person name="Natvig D."/>
            <person name="Lalanne C."/>
            <person name="Gautier V."/>
            <person name="Ament-Velasquez S.L."/>
            <person name="Kruys A."/>
            <person name="Hutchinson M.I."/>
            <person name="Powell A.J."/>
            <person name="Barry K."/>
            <person name="Miller A.N."/>
            <person name="Grigoriev I.V."/>
            <person name="Debuchy R."/>
            <person name="Gladieux P."/>
            <person name="Thoren M.H."/>
            <person name="Johannesson H."/>
        </authorList>
    </citation>
    <scope>NUCLEOTIDE SEQUENCE</scope>
    <source>
        <strain evidence="20">PSN243</strain>
    </source>
</reference>
<evidence type="ECO:0000256" key="4">
    <source>
        <dbReference type="ARBA" id="ARBA00015839"/>
    </source>
</evidence>
<comment type="subunit">
    <text evidence="12">Component of the Set1C/COMPASS complex.</text>
</comment>
<keyword evidence="9 16" id="KW-0156">Chromatin regulator</keyword>
<feature type="compositionally biased region" description="Basic residues" evidence="17">
    <location>
        <begin position="863"/>
        <end position="877"/>
    </location>
</feature>
<feature type="region of interest" description="Disordered" evidence="17">
    <location>
        <begin position="1"/>
        <end position="115"/>
    </location>
</feature>
<evidence type="ECO:0000256" key="5">
    <source>
        <dbReference type="ARBA" id="ARBA00022454"/>
    </source>
</evidence>
<dbReference type="InterPro" id="IPR001214">
    <property type="entry name" value="SET_dom"/>
</dbReference>
<keyword evidence="21" id="KW-1185">Reference proteome</keyword>
<feature type="compositionally biased region" description="Basic and acidic residues" evidence="17">
    <location>
        <begin position="545"/>
        <end position="575"/>
    </location>
</feature>
<dbReference type="InterPro" id="IPR044570">
    <property type="entry name" value="Set1-like"/>
</dbReference>
<dbReference type="PROSITE" id="PS50280">
    <property type="entry name" value="SET"/>
    <property type="match status" value="1"/>
</dbReference>
<evidence type="ECO:0000256" key="8">
    <source>
        <dbReference type="ARBA" id="ARBA00022691"/>
    </source>
</evidence>
<dbReference type="Pfam" id="PF00856">
    <property type="entry name" value="SET"/>
    <property type="match status" value="1"/>
</dbReference>
<comment type="function">
    <text evidence="16">Catalytic component of the COMPASS (Set1C) complex that specifically mono-, di- and trimethylates histone H3 to form H3K4me1/2/3. COMPASS recognizes ubiquitinated H2B on one face of the nucleosome which stimulates the methylation of H3 on the opposing face.</text>
</comment>
<dbReference type="CDD" id="cd20072">
    <property type="entry name" value="SET_SET1"/>
    <property type="match status" value="1"/>
</dbReference>
<evidence type="ECO:0000256" key="3">
    <source>
        <dbReference type="ARBA" id="ARBA00012182"/>
    </source>
</evidence>